<reference evidence="5" key="1">
    <citation type="submission" date="2023-03" db="EMBL/GenBank/DDBJ databases">
        <title>Lomoglobus Profundus gen. nov., sp. nov., a novel member of the phylum Verrucomicrobia, isolated from deep-marine sediment of South China Sea.</title>
        <authorList>
            <person name="Ahmad T."/>
            <person name="Ishaq S.E."/>
            <person name="Wang F."/>
        </authorList>
    </citation>
    <scope>NUCLEOTIDE SEQUENCE</scope>
    <source>
        <strain evidence="5">LMO-M01</strain>
    </source>
</reference>
<dbReference type="EMBL" id="CP119075">
    <property type="protein sequence ID" value="WED66984.1"/>
    <property type="molecule type" value="Genomic_DNA"/>
</dbReference>
<keyword evidence="6" id="KW-1185">Reference proteome</keyword>
<feature type="active site" description="Proton acceptor" evidence="2">
    <location>
        <position position="198"/>
    </location>
</feature>
<comment type="similarity">
    <text evidence="1 4">Belongs to the DegT/DnrJ/EryC1 family.</text>
</comment>
<dbReference type="Gene3D" id="3.90.1150.10">
    <property type="entry name" value="Aspartate Aminotransferase, domain 1"/>
    <property type="match status" value="1"/>
</dbReference>
<dbReference type="GO" id="GO:0030170">
    <property type="term" value="F:pyridoxal phosphate binding"/>
    <property type="evidence" value="ECO:0007669"/>
    <property type="project" value="TreeGrafter"/>
</dbReference>
<evidence type="ECO:0000256" key="1">
    <source>
        <dbReference type="ARBA" id="ARBA00037999"/>
    </source>
</evidence>
<feature type="modified residue" description="N6-(pyridoxal phosphate)lysine" evidence="3">
    <location>
        <position position="198"/>
    </location>
</feature>
<dbReference type="InterPro" id="IPR000653">
    <property type="entry name" value="DegT/StrS_aminotransferase"/>
</dbReference>
<keyword evidence="5" id="KW-0032">Aminotransferase</keyword>
<dbReference type="InterPro" id="IPR015422">
    <property type="entry name" value="PyrdxlP-dep_Trfase_small"/>
</dbReference>
<evidence type="ECO:0000256" key="4">
    <source>
        <dbReference type="RuleBase" id="RU004508"/>
    </source>
</evidence>
<evidence type="ECO:0000313" key="5">
    <source>
        <dbReference type="EMBL" id="WED66984.1"/>
    </source>
</evidence>
<evidence type="ECO:0000256" key="3">
    <source>
        <dbReference type="PIRSR" id="PIRSR000390-2"/>
    </source>
</evidence>
<dbReference type="PIRSF" id="PIRSF000390">
    <property type="entry name" value="PLP_StrS"/>
    <property type="match status" value="1"/>
</dbReference>
<accession>A0AAF0CRX8</accession>
<name>A0AAF0CRX8_9BACT</name>
<evidence type="ECO:0000313" key="6">
    <source>
        <dbReference type="Proteomes" id="UP001218638"/>
    </source>
</evidence>
<dbReference type="PANTHER" id="PTHR30244:SF34">
    <property type="entry name" value="DTDP-4-AMINO-4,6-DIDEOXYGALACTOSE TRANSAMINASE"/>
    <property type="match status" value="1"/>
</dbReference>
<dbReference type="GO" id="GO:0008483">
    <property type="term" value="F:transaminase activity"/>
    <property type="evidence" value="ECO:0007669"/>
    <property type="project" value="UniProtKB-KW"/>
</dbReference>
<dbReference type="Proteomes" id="UP001218638">
    <property type="component" value="Chromosome"/>
</dbReference>
<protein>
    <submittedName>
        <fullName evidence="5">Aminotransferase class V-fold PLP-dependent enzyme</fullName>
    </submittedName>
</protein>
<dbReference type="AlphaFoldDB" id="A0AAF0CRX8"/>
<dbReference type="InterPro" id="IPR015421">
    <property type="entry name" value="PyrdxlP-dep_Trfase_major"/>
</dbReference>
<dbReference type="GO" id="GO:0000271">
    <property type="term" value="P:polysaccharide biosynthetic process"/>
    <property type="evidence" value="ECO:0007669"/>
    <property type="project" value="TreeGrafter"/>
</dbReference>
<organism evidence="5 6">
    <name type="scientific">Synoicihabitans lomoniglobus</name>
    <dbReference type="NCBI Taxonomy" id="2909285"/>
    <lineage>
        <taxon>Bacteria</taxon>
        <taxon>Pseudomonadati</taxon>
        <taxon>Verrucomicrobiota</taxon>
        <taxon>Opitutia</taxon>
        <taxon>Opitutales</taxon>
        <taxon>Opitutaceae</taxon>
        <taxon>Synoicihabitans</taxon>
    </lineage>
</organism>
<dbReference type="RefSeq" id="WP_330929699.1">
    <property type="nucleotide sequence ID" value="NZ_CP119075.1"/>
</dbReference>
<dbReference type="KEGG" id="slom:PXH66_08990"/>
<dbReference type="PANTHER" id="PTHR30244">
    <property type="entry name" value="TRANSAMINASE"/>
    <property type="match status" value="1"/>
</dbReference>
<keyword evidence="3 4" id="KW-0663">Pyridoxal phosphate</keyword>
<proteinExistence type="inferred from homology"/>
<dbReference type="Gene3D" id="3.40.640.10">
    <property type="entry name" value="Type I PLP-dependent aspartate aminotransferase-like (Major domain)"/>
    <property type="match status" value="1"/>
</dbReference>
<evidence type="ECO:0000256" key="2">
    <source>
        <dbReference type="PIRSR" id="PIRSR000390-1"/>
    </source>
</evidence>
<gene>
    <name evidence="5" type="ORF">PXH66_08990</name>
</gene>
<sequence length="413" mass="45865">MKTSPIYRRPPPGLGSAAVGAEEETLVLDALRRGELFRYYGNDPERPPPFAAQLENEAKAWIGTDYALAVSSGTAALETALAAISIGPGDEVIVPAWSWLSCVTAVVRLGALPVLAEIDDSLCLNPAEIDRLTTSRTRAVLVVHFQGVAADMDPIIKAAHRRGLFVVEDCAEAPGVFYRGRAVGTWSDVAIYSFQHNKAMTAGEGGLLVTRDLRTYERAVRMSDLGQYRPYHASVTPPQEPAFSGAQFRMSELTAAVALAQLRKVDAIRAHCRMIQDRVRQGIGELPGVTWRTIPDPQGDFGFEIYFYLDDPKVVPAFRTALDEREVHCQQRTGTYPQYRREYLLTGRAHHPAVSPFRDIKPWPAVGYRAEDFPVTEDLTQRFIALPIGWRYTTEDADHIAESVRAVHRELFT</sequence>
<keyword evidence="5" id="KW-0808">Transferase</keyword>
<dbReference type="InterPro" id="IPR015424">
    <property type="entry name" value="PyrdxlP-dep_Trfase"/>
</dbReference>
<dbReference type="Pfam" id="PF01041">
    <property type="entry name" value="DegT_DnrJ_EryC1"/>
    <property type="match status" value="1"/>
</dbReference>
<dbReference type="SUPFAM" id="SSF53383">
    <property type="entry name" value="PLP-dependent transferases"/>
    <property type="match status" value="1"/>
</dbReference>